<feature type="compositionally biased region" description="Polar residues" evidence="4">
    <location>
        <begin position="855"/>
        <end position="866"/>
    </location>
</feature>
<comment type="subcellular location">
    <subcellularLocation>
        <location evidence="1">Nucleus</location>
    </subcellularLocation>
</comment>
<dbReference type="EMBL" id="JAGGNH010000001">
    <property type="protein sequence ID" value="KAJ0988331.1"/>
    <property type="molecule type" value="Genomic_DNA"/>
</dbReference>
<name>A0A9D5DAP5_9LILI</name>
<evidence type="ECO:0000256" key="4">
    <source>
        <dbReference type="SAM" id="MobiDB-lite"/>
    </source>
</evidence>
<evidence type="ECO:0000256" key="1">
    <source>
        <dbReference type="ARBA" id="ARBA00004123"/>
    </source>
</evidence>
<feature type="compositionally biased region" description="Polar residues" evidence="4">
    <location>
        <begin position="762"/>
        <end position="777"/>
    </location>
</feature>
<dbReference type="InterPro" id="IPR016024">
    <property type="entry name" value="ARM-type_fold"/>
</dbReference>
<keyword evidence="7" id="KW-1185">Reference proteome</keyword>
<dbReference type="InterPro" id="IPR012583">
    <property type="entry name" value="RIX1_N"/>
</dbReference>
<organism evidence="6 7">
    <name type="scientific">Dioscorea zingiberensis</name>
    <dbReference type="NCBI Taxonomy" id="325984"/>
    <lineage>
        <taxon>Eukaryota</taxon>
        <taxon>Viridiplantae</taxon>
        <taxon>Streptophyta</taxon>
        <taxon>Embryophyta</taxon>
        <taxon>Tracheophyta</taxon>
        <taxon>Spermatophyta</taxon>
        <taxon>Magnoliopsida</taxon>
        <taxon>Liliopsida</taxon>
        <taxon>Dioscoreales</taxon>
        <taxon>Dioscoreaceae</taxon>
        <taxon>Dioscorea</taxon>
    </lineage>
</organism>
<dbReference type="Proteomes" id="UP001085076">
    <property type="component" value="Miscellaneous, Linkage group lg01"/>
</dbReference>
<accession>A0A9D5DAP5</accession>
<evidence type="ECO:0000256" key="3">
    <source>
        <dbReference type="ARBA" id="ARBA00023242"/>
    </source>
</evidence>
<comment type="caution">
    <text evidence="6">The sequence shown here is derived from an EMBL/GenBank/DDBJ whole genome shotgun (WGS) entry which is preliminary data.</text>
</comment>
<dbReference type="Pfam" id="PF08167">
    <property type="entry name" value="RIX1"/>
    <property type="match status" value="1"/>
</dbReference>
<dbReference type="SUPFAM" id="SSF48371">
    <property type="entry name" value="ARM repeat"/>
    <property type="match status" value="1"/>
</dbReference>
<feature type="region of interest" description="Disordered" evidence="4">
    <location>
        <begin position="820"/>
        <end position="878"/>
    </location>
</feature>
<gene>
    <name evidence="6" type="ORF">J5N97_006687</name>
</gene>
<dbReference type="PANTHER" id="PTHR34105">
    <property type="entry name" value="PROLINE-, GLUTAMIC ACID- AND LEUCINE-RICH PROTEIN 1"/>
    <property type="match status" value="1"/>
</dbReference>
<dbReference type="OrthoDB" id="20900at2759"/>
<reference evidence="6" key="2">
    <citation type="journal article" date="2022" name="Hortic Res">
        <title>The genome of Dioscorea zingiberensis sheds light on the biosynthesis, origin and evolution of the medicinally important diosgenin saponins.</title>
        <authorList>
            <person name="Li Y."/>
            <person name="Tan C."/>
            <person name="Li Z."/>
            <person name="Guo J."/>
            <person name="Li S."/>
            <person name="Chen X."/>
            <person name="Wang C."/>
            <person name="Dai X."/>
            <person name="Yang H."/>
            <person name="Song W."/>
            <person name="Hou L."/>
            <person name="Xu J."/>
            <person name="Tong Z."/>
            <person name="Xu A."/>
            <person name="Yuan X."/>
            <person name="Wang W."/>
            <person name="Yang Q."/>
            <person name="Chen L."/>
            <person name="Sun Z."/>
            <person name="Wang K."/>
            <person name="Pan B."/>
            <person name="Chen J."/>
            <person name="Bao Y."/>
            <person name="Liu F."/>
            <person name="Qi X."/>
            <person name="Gang D.R."/>
            <person name="Wen J."/>
            <person name="Li J."/>
        </authorList>
    </citation>
    <scope>NUCLEOTIDE SEQUENCE</scope>
    <source>
        <strain evidence="6">Dzin_1.0</strain>
    </source>
</reference>
<dbReference type="AlphaFoldDB" id="A0A9D5DAP5"/>
<evidence type="ECO:0000313" key="6">
    <source>
        <dbReference type="EMBL" id="KAJ0988331.1"/>
    </source>
</evidence>
<dbReference type="PANTHER" id="PTHR34105:SF1">
    <property type="entry name" value="PROLINE-, GLUTAMIC ACID- AND LEUCINE-RICH PROTEIN 1"/>
    <property type="match status" value="1"/>
</dbReference>
<dbReference type="GO" id="GO:0005634">
    <property type="term" value="C:nucleus"/>
    <property type="evidence" value="ECO:0007669"/>
    <property type="project" value="UniProtKB-SubCell"/>
</dbReference>
<sequence length="878" mass="95322">MAATGYLDGMNDVRLRPRLLRSILRDRLPDEKQLSSGPSELATVLSDVKTYGLLSERLAGSAPDSKLMESWKSAVDEWVDRVLSLISSRMPDKCWAGSCLLGVTCEECSSERFIGAYSAWFQKLLSNLQTPSNPQFVKVASCASLGDLFTRLVAFSNVKKDATSLAGKLVQPVLQLLTEDDNGSQEAALQLLSTLIAIFPSSVHRHYDHVESALASIIMTVKCNVDVSKKAVCCLALLPKVKGDEDSWSLMMQKILISINLLLNDAFQGLEEETKGTEIMSLLVPPGKDPPPLLGGQVITGGVSEQVTKRLHEILIPRISTLMYCCCKMLTNPYPIQVVVPVRALLALVGRVLLQDGSLQQKLLQFTTSLYQELLCAELSSLHLNSLDLLISIIKGIRSQLLPHAANVVRLLTEYFRRAVLPPIRIKLYSIVQILLISMGVGMALYLTQEVISNAFGDLNDHPVSGLSTSNINSTRVVSEPPGQITHRKRKHRSEAPVEHPNGADLEIMAVSRKLTAPLAVKIAALRALEALLTVGGSLRSEFWRSDVDFLLITVATNACDAGWASEEKLALPSEPASSLADYQLAALEALLASLLSTAHVRPPYLSQGLELFRRGKQETGTKLAAFCAHALLALEVLIHPRALPLVDFPVAKMPKCDGFNSIYPKKTSLTNQKLKGNLGANSDLEDDELYSSWLRSEEEAADGSHELVEDIENTEQLVEHPVENPEAEKHDSVDSTRSTVPAEMNPELPHTVDVEMRDVSLVNTGKSQEPGSNSGPDQALHPGSTEEASNRDVVVGNPMHPAEDVDNVSTSSAVLLNRNEVATSSSNNVMNLTKDGSSGPEKVSASIKGKATVPLNNSDSESTDSLPDIVDEDPDSD</sequence>
<comment type="similarity">
    <text evidence="2">Belongs to the RIX1/PELP1 family.</text>
</comment>
<feature type="compositionally biased region" description="Polar residues" evidence="4">
    <location>
        <begin position="820"/>
        <end position="837"/>
    </location>
</feature>
<evidence type="ECO:0000313" key="7">
    <source>
        <dbReference type="Proteomes" id="UP001085076"/>
    </source>
</evidence>
<feature type="compositionally biased region" description="Basic and acidic residues" evidence="4">
    <location>
        <begin position="722"/>
        <end position="735"/>
    </location>
</feature>
<protein>
    <recommendedName>
        <fullName evidence="5">Pre-rRNA-processing protein RIX1 N-terminal domain-containing protein</fullName>
    </recommendedName>
</protein>
<evidence type="ECO:0000259" key="5">
    <source>
        <dbReference type="Pfam" id="PF08167"/>
    </source>
</evidence>
<reference evidence="6" key="1">
    <citation type="submission" date="2021-03" db="EMBL/GenBank/DDBJ databases">
        <authorList>
            <person name="Li Z."/>
            <person name="Yang C."/>
        </authorList>
    </citation>
    <scope>NUCLEOTIDE SEQUENCE</scope>
    <source>
        <strain evidence="6">Dzin_1.0</strain>
        <tissue evidence="6">Leaf</tissue>
    </source>
</reference>
<feature type="domain" description="Pre-rRNA-processing protein RIX1 N-terminal" evidence="5">
    <location>
        <begin position="32"/>
        <end position="223"/>
    </location>
</feature>
<feature type="region of interest" description="Disordered" evidence="4">
    <location>
        <begin position="478"/>
        <end position="499"/>
    </location>
</feature>
<dbReference type="Gene3D" id="1.25.10.10">
    <property type="entry name" value="Leucine-rich Repeat Variant"/>
    <property type="match status" value="1"/>
</dbReference>
<dbReference type="InterPro" id="IPR011989">
    <property type="entry name" value="ARM-like"/>
</dbReference>
<feature type="region of interest" description="Disordered" evidence="4">
    <location>
        <begin position="722"/>
        <end position="791"/>
    </location>
</feature>
<dbReference type="GO" id="GO:0006364">
    <property type="term" value="P:rRNA processing"/>
    <property type="evidence" value="ECO:0007669"/>
    <property type="project" value="TreeGrafter"/>
</dbReference>
<evidence type="ECO:0000256" key="2">
    <source>
        <dbReference type="ARBA" id="ARBA00010511"/>
    </source>
</evidence>
<keyword evidence="3" id="KW-0539">Nucleus</keyword>
<proteinExistence type="inferred from homology"/>